<proteinExistence type="predicted"/>
<protein>
    <submittedName>
        <fullName evidence="1">Uncharacterized protein</fullName>
    </submittedName>
</protein>
<keyword evidence="2" id="KW-1185">Reference proteome</keyword>
<dbReference type="AlphaFoldDB" id="A0A1I0QFL6"/>
<organism evidence="1 2">
    <name type="scientific">Aliiroseovarius sediminilitoris</name>
    <dbReference type="NCBI Taxonomy" id="1173584"/>
    <lineage>
        <taxon>Bacteria</taxon>
        <taxon>Pseudomonadati</taxon>
        <taxon>Pseudomonadota</taxon>
        <taxon>Alphaproteobacteria</taxon>
        <taxon>Rhodobacterales</taxon>
        <taxon>Paracoccaceae</taxon>
        <taxon>Aliiroseovarius</taxon>
    </lineage>
</organism>
<evidence type="ECO:0000313" key="1">
    <source>
        <dbReference type="EMBL" id="SEW25403.1"/>
    </source>
</evidence>
<dbReference type="Proteomes" id="UP000199650">
    <property type="component" value="Unassembled WGS sequence"/>
</dbReference>
<gene>
    <name evidence="1" type="ORF">SAMN05444851_2480</name>
</gene>
<sequence length="41" mass="4495">MKHIIQQLSSGPAYQFKMRTPTALRGMIDPATGKASGTYIQ</sequence>
<accession>A0A1I0QFL6</accession>
<name>A0A1I0QFL6_9RHOB</name>
<reference evidence="1 2" key="1">
    <citation type="submission" date="2016-10" db="EMBL/GenBank/DDBJ databases">
        <authorList>
            <person name="de Groot N.N."/>
        </authorList>
    </citation>
    <scope>NUCLEOTIDE SEQUENCE [LARGE SCALE GENOMIC DNA]</scope>
    <source>
        <strain evidence="1 2">DSM 29439</strain>
    </source>
</reference>
<dbReference type="EMBL" id="FOJB01000001">
    <property type="protein sequence ID" value="SEW25403.1"/>
    <property type="molecule type" value="Genomic_DNA"/>
</dbReference>
<evidence type="ECO:0000313" key="2">
    <source>
        <dbReference type="Proteomes" id="UP000199650"/>
    </source>
</evidence>